<organism evidence="2 3">
    <name type="scientific">Eiseniibacteriota bacterium</name>
    <dbReference type="NCBI Taxonomy" id="2212470"/>
    <lineage>
        <taxon>Bacteria</taxon>
        <taxon>Candidatus Eiseniibacteriota</taxon>
    </lineage>
</organism>
<dbReference type="Proteomes" id="UP000739538">
    <property type="component" value="Unassembled WGS sequence"/>
</dbReference>
<dbReference type="AlphaFoldDB" id="A0A956N944"/>
<dbReference type="Gene3D" id="3.90.1200.10">
    <property type="match status" value="1"/>
</dbReference>
<feature type="domain" description="Aminoglycoside phosphotransferase" evidence="1">
    <location>
        <begin position="20"/>
        <end position="271"/>
    </location>
</feature>
<name>A0A956N944_UNCEI</name>
<accession>A0A956N944</accession>
<reference evidence="2" key="2">
    <citation type="journal article" date="2021" name="Microbiome">
        <title>Successional dynamics and alternative stable states in a saline activated sludge microbial community over 9 years.</title>
        <authorList>
            <person name="Wang Y."/>
            <person name="Ye J."/>
            <person name="Ju F."/>
            <person name="Liu L."/>
            <person name="Boyd J.A."/>
            <person name="Deng Y."/>
            <person name="Parks D.H."/>
            <person name="Jiang X."/>
            <person name="Yin X."/>
            <person name="Woodcroft B.J."/>
            <person name="Tyson G.W."/>
            <person name="Hugenholtz P."/>
            <person name="Polz M.F."/>
            <person name="Zhang T."/>
        </authorList>
    </citation>
    <scope>NUCLEOTIDE SEQUENCE</scope>
    <source>
        <strain evidence="2">HKST-UBA02</strain>
    </source>
</reference>
<dbReference type="InterPro" id="IPR051678">
    <property type="entry name" value="AGP_Transferase"/>
</dbReference>
<protein>
    <submittedName>
        <fullName evidence="2">Phosphotransferase</fullName>
    </submittedName>
</protein>
<gene>
    <name evidence="2" type="ORF">KDA27_02285</name>
</gene>
<proteinExistence type="predicted"/>
<dbReference type="Pfam" id="PF01636">
    <property type="entry name" value="APH"/>
    <property type="match status" value="1"/>
</dbReference>
<evidence type="ECO:0000313" key="3">
    <source>
        <dbReference type="Proteomes" id="UP000739538"/>
    </source>
</evidence>
<dbReference type="SUPFAM" id="SSF56112">
    <property type="entry name" value="Protein kinase-like (PK-like)"/>
    <property type="match status" value="1"/>
</dbReference>
<evidence type="ECO:0000259" key="1">
    <source>
        <dbReference type="Pfam" id="PF01636"/>
    </source>
</evidence>
<dbReference type="InterPro" id="IPR011009">
    <property type="entry name" value="Kinase-like_dom_sf"/>
</dbReference>
<reference evidence="2" key="1">
    <citation type="submission" date="2020-04" db="EMBL/GenBank/DDBJ databases">
        <authorList>
            <person name="Zhang T."/>
        </authorList>
    </citation>
    <scope>NUCLEOTIDE SEQUENCE</scope>
    <source>
        <strain evidence="2">HKST-UBA02</strain>
    </source>
</reference>
<evidence type="ECO:0000313" key="2">
    <source>
        <dbReference type="EMBL" id="MCA9754603.1"/>
    </source>
</evidence>
<dbReference type="Gene3D" id="3.30.200.20">
    <property type="entry name" value="Phosphorylase Kinase, domain 1"/>
    <property type="match status" value="1"/>
</dbReference>
<dbReference type="PANTHER" id="PTHR21310:SF42">
    <property type="entry name" value="BIFUNCTIONAL AAC_APH"/>
    <property type="match status" value="1"/>
</dbReference>
<dbReference type="PANTHER" id="PTHR21310">
    <property type="entry name" value="AMINOGLYCOSIDE PHOSPHOTRANSFERASE-RELATED-RELATED"/>
    <property type="match status" value="1"/>
</dbReference>
<dbReference type="InterPro" id="IPR002575">
    <property type="entry name" value="Aminoglycoside_PTrfase"/>
</dbReference>
<sequence length="306" mass="33331">MDDVHSWLAAEIPDFRDASIRPFGVGWDNLAFLVTRRIRTSEPAARAEEEEWVFRFPRREVAAPILLTELSVLPRIAPLLPLPIPIPTRRGGPTGAYPWVFAGYRKLPGTTACSANLDDLSRTRLAAGLGTFLGALHSIPTDPLREVGLPGDELSRLDLDYRLPQLEERVRVAREKGLLTTPDAVLAAAKETMQASYTPRSDVLVHGDLYARHILVDARGDLAGVIDWGDVHAGDAAQDLGLVAGFLPRSARREFMATYGSVSDDAWAFARLRALLLAVAILLYGADVGDEALVHEGRIGLSNALS</sequence>
<comment type="caution">
    <text evidence="2">The sequence shown here is derived from an EMBL/GenBank/DDBJ whole genome shotgun (WGS) entry which is preliminary data.</text>
</comment>
<dbReference type="EMBL" id="JAGQHS010000006">
    <property type="protein sequence ID" value="MCA9754603.1"/>
    <property type="molecule type" value="Genomic_DNA"/>
</dbReference>